<evidence type="ECO:0000313" key="3">
    <source>
        <dbReference type="Proteomes" id="UP000319342"/>
    </source>
</evidence>
<feature type="domain" description="VOC" evidence="1">
    <location>
        <begin position="8"/>
        <end position="134"/>
    </location>
</feature>
<dbReference type="PANTHER" id="PTHR39434">
    <property type="match status" value="1"/>
</dbReference>
<evidence type="ECO:0000259" key="1">
    <source>
        <dbReference type="PROSITE" id="PS51819"/>
    </source>
</evidence>
<dbReference type="InterPro" id="IPR029068">
    <property type="entry name" value="Glyas_Bleomycin-R_OHBP_Dase"/>
</dbReference>
<keyword evidence="3" id="KW-1185">Reference proteome</keyword>
<dbReference type="PANTHER" id="PTHR39434:SF1">
    <property type="entry name" value="VOC DOMAIN-CONTAINING PROTEIN"/>
    <property type="match status" value="1"/>
</dbReference>
<organism evidence="2 3">
    <name type="scientific">Rohdeia mirabilis</name>
    <dbReference type="NCBI Taxonomy" id="2528008"/>
    <lineage>
        <taxon>Bacteria</taxon>
        <taxon>Pseudomonadati</taxon>
        <taxon>Planctomycetota</taxon>
        <taxon>Planctomycetia</taxon>
        <taxon>Planctomycetia incertae sedis</taxon>
        <taxon>Rohdeia</taxon>
    </lineage>
</organism>
<protein>
    <submittedName>
        <fullName evidence="2">Glyoxalase-like domain protein</fullName>
    </submittedName>
</protein>
<dbReference type="InterPro" id="IPR004360">
    <property type="entry name" value="Glyas_Fos-R_dOase_dom"/>
</dbReference>
<dbReference type="OrthoDB" id="371072at2"/>
<dbReference type="SUPFAM" id="SSF54593">
    <property type="entry name" value="Glyoxalase/Bleomycin resistance protein/Dihydroxybiphenyl dioxygenase"/>
    <property type="match status" value="1"/>
</dbReference>
<accession>A0A518CYE8</accession>
<name>A0A518CYE8_9BACT</name>
<dbReference type="Pfam" id="PF00903">
    <property type="entry name" value="Glyoxalase"/>
    <property type="match status" value="1"/>
</dbReference>
<dbReference type="PROSITE" id="PS51819">
    <property type="entry name" value="VOC"/>
    <property type="match status" value="1"/>
</dbReference>
<gene>
    <name evidence="2" type="ORF">Pla163_13520</name>
</gene>
<dbReference type="EMBL" id="CP036290">
    <property type="protein sequence ID" value="QDU84245.1"/>
    <property type="molecule type" value="Genomic_DNA"/>
</dbReference>
<dbReference type="Proteomes" id="UP000319342">
    <property type="component" value="Chromosome"/>
</dbReference>
<dbReference type="Gene3D" id="3.10.180.10">
    <property type="entry name" value="2,3-Dihydroxybiphenyl 1,2-Dioxygenase, domain 1"/>
    <property type="match status" value="1"/>
</dbReference>
<dbReference type="InterPro" id="IPR037523">
    <property type="entry name" value="VOC_core"/>
</dbReference>
<reference evidence="2 3" key="1">
    <citation type="submission" date="2019-02" db="EMBL/GenBank/DDBJ databases">
        <title>Deep-cultivation of Planctomycetes and their phenomic and genomic characterization uncovers novel biology.</title>
        <authorList>
            <person name="Wiegand S."/>
            <person name="Jogler M."/>
            <person name="Boedeker C."/>
            <person name="Pinto D."/>
            <person name="Vollmers J."/>
            <person name="Rivas-Marin E."/>
            <person name="Kohn T."/>
            <person name="Peeters S.H."/>
            <person name="Heuer A."/>
            <person name="Rast P."/>
            <person name="Oberbeckmann S."/>
            <person name="Bunk B."/>
            <person name="Jeske O."/>
            <person name="Meyerdierks A."/>
            <person name="Storesund J.E."/>
            <person name="Kallscheuer N."/>
            <person name="Luecker S."/>
            <person name="Lage O.M."/>
            <person name="Pohl T."/>
            <person name="Merkel B.J."/>
            <person name="Hornburger P."/>
            <person name="Mueller R.-W."/>
            <person name="Bruemmer F."/>
            <person name="Labrenz M."/>
            <person name="Spormann A.M."/>
            <person name="Op den Camp H."/>
            <person name="Overmann J."/>
            <person name="Amann R."/>
            <person name="Jetten M.S.M."/>
            <person name="Mascher T."/>
            <person name="Medema M.H."/>
            <person name="Devos D.P."/>
            <person name="Kaster A.-K."/>
            <person name="Ovreas L."/>
            <person name="Rohde M."/>
            <person name="Galperin M.Y."/>
            <person name="Jogler C."/>
        </authorList>
    </citation>
    <scope>NUCLEOTIDE SEQUENCE [LARGE SCALE GENOMIC DNA]</scope>
    <source>
        <strain evidence="2 3">Pla163</strain>
    </source>
</reference>
<dbReference type="RefSeq" id="WP_145185444.1">
    <property type="nucleotide sequence ID" value="NZ_CP036290.1"/>
</dbReference>
<sequence>MKPPVSDCRFHLAFTVDDLAAARRFYADLLGCPVGRTSDRWIDFDFADHQITAHLVDAGSDAAPTNPVDGENVPARHFGLVLAWAEWEHLVERIRAAGHPFRIEPQVRFEGLVGEQATFFVDDPAGNSLEFKAFRRPEEIFRPRP</sequence>
<dbReference type="AlphaFoldDB" id="A0A518CYE8"/>
<proteinExistence type="predicted"/>
<evidence type="ECO:0000313" key="2">
    <source>
        <dbReference type="EMBL" id="QDU84245.1"/>
    </source>
</evidence>